<comment type="caution">
    <text evidence="1">The sequence shown here is derived from an EMBL/GenBank/DDBJ whole genome shotgun (WGS) entry which is preliminary data.</text>
</comment>
<accession>A0ABP0I767</accession>
<name>A0ABP0I767_9DINO</name>
<protein>
    <submittedName>
        <fullName evidence="1">Uncharacterized protein</fullName>
    </submittedName>
</protein>
<sequence length="223" mass="25557">MMCTIGYYWCSLHPTLNALLDKETGIHRVDLSAVDGAYFLQLKDGRAFWDVSRDFDSEMGIQPQGAPGKKRKTSAFLQLSPSKIRFSHHEIGPVFSSGQYSIKDTFLALHRRDLQPEDLPLMYVVQHQGHYVSISNRRLAVFRLLEMFGKSNLKVPVELVYQMGSFSSRYSTQCDGEYAYLRHTDFYIGRTRDETNFDPFNHKLSKPTFRASCCDSDADSDTL</sequence>
<gene>
    <name evidence="1" type="ORF">CCMP2556_LOCUS5238</name>
</gene>
<evidence type="ECO:0000313" key="1">
    <source>
        <dbReference type="EMBL" id="CAK8998413.1"/>
    </source>
</evidence>
<reference evidence="1 2" key="1">
    <citation type="submission" date="2024-02" db="EMBL/GenBank/DDBJ databases">
        <authorList>
            <person name="Chen Y."/>
            <person name="Shah S."/>
            <person name="Dougan E. K."/>
            <person name="Thang M."/>
            <person name="Chan C."/>
        </authorList>
    </citation>
    <scope>NUCLEOTIDE SEQUENCE [LARGE SCALE GENOMIC DNA]</scope>
</reference>
<proteinExistence type="predicted"/>
<organism evidence="1 2">
    <name type="scientific">Durusdinium trenchii</name>
    <dbReference type="NCBI Taxonomy" id="1381693"/>
    <lineage>
        <taxon>Eukaryota</taxon>
        <taxon>Sar</taxon>
        <taxon>Alveolata</taxon>
        <taxon>Dinophyceae</taxon>
        <taxon>Suessiales</taxon>
        <taxon>Symbiodiniaceae</taxon>
        <taxon>Durusdinium</taxon>
    </lineage>
</organism>
<dbReference type="EMBL" id="CAXAMN010002224">
    <property type="protein sequence ID" value="CAK8998413.1"/>
    <property type="molecule type" value="Genomic_DNA"/>
</dbReference>
<evidence type="ECO:0000313" key="2">
    <source>
        <dbReference type="Proteomes" id="UP001642484"/>
    </source>
</evidence>
<dbReference type="Proteomes" id="UP001642484">
    <property type="component" value="Unassembled WGS sequence"/>
</dbReference>
<keyword evidence="2" id="KW-1185">Reference proteome</keyword>